<dbReference type="Gramene" id="TVU29456">
    <property type="protein sequence ID" value="TVU29456"/>
    <property type="gene ID" value="EJB05_21021"/>
</dbReference>
<dbReference type="Proteomes" id="UP000324897">
    <property type="component" value="Chromosome 1"/>
</dbReference>
<feature type="non-terminal residue" evidence="1">
    <location>
        <position position="1"/>
    </location>
</feature>
<dbReference type="InterPro" id="IPR012871">
    <property type="entry name" value="DUF1668_ORYSA"/>
</dbReference>
<dbReference type="PANTHER" id="PTHR33085:SF64">
    <property type="entry name" value="OS09G0555900 PROTEIN"/>
    <property type="match status" value="1"/>
</dbReference>
<dbReference type="AlphaFoldDB" id="A0A5J9V0M1"/>
<dbReference type="Pfam" id="PF07893">
    <property type="entry name" value="DUF1668"/>
    <property type="match status" value="1"/>
</dbReference>
<comment type="caution">
    <text evidence="1">The sequence shown here is derived from an EMBL/GenBank/DDBJ whole genome shotgun (WGS) entry which is preliminary data.</text>
</comment>
<evidence type="ECO:0000313" key="2">
    <source>
        <dbReference type="Proteomes" id="UP000324897"/>
    </source>
</evidence>
<name>A0A5J9V0M1_9POAL</name>
<protein>
    <submittedName>
        <fullName evidence="1">Uncharacterized protein</fullName>
    </submittedName>
</protein>
<dbReference type="EMBL" id="RWGY01000011">
    <property type="protein sequence ID" value="TVU29456.1"/>
    <property type="molecule type" value="Genomic_DNA"/>
</dbReference>
<sequence>MLPMRDGTVVRMDTVLFNGICSFETLRRGTFSLDTAADGAGAASWRTEGGWQLPFEGRAVHVPELDSVFGFTAGTGFLCACDVNKQQGTTPPVVCFNDDEGQHPETRVADLPSLAYLGKGRFCICRPMRRIDHQPTGAYGAPITYDASSFLVVQVKRLPCGELRLVKRGKMSYMRPPQGRQCPYIGFI</sequence>
<dbReference type="PANTHER" id="PTHR33085">
    <property type="entry name" value="OS12G0113100 PROTEIN-RELATED"/>
    <property type="match status" value="1"/>
</dbReference>
<reference evidence="1 2" key="1">
    <citation type="journal article" date="2019" name="Sci. Rep.">
        <title>A high-quality genome of Eragrostis curvula grass provides insights into Poaceae evolution and supports new strategies to enhance forage quality.</title>
        <authorList>
            <person name="Carballo J."/>
            <person name="Santos B.A.C.M."/>
            <person name="Zappacosta D."/>
            <person name="Garbus I."/>
            <person name="Selva J.P."/>
            <person name="Gallo C.A."/>
            <person name="Diaz A."/>
            <person name="Albertini E."/>
            <person name="Caccamo M."/>
            <person name="Echenique V."/>
        </authorList>
    </citation>
    <scope>NUCLEOTIDE SEQUENCE [LARGE SCALE GENOMIC DNA]</scope>
    <source>
        <strain evidence="2">cv. Victoria</strain>
        <tissue evidence="1">Leaf</tissue>
    </source>
</reference>
<accession>A0A5J9V0M1</accession>
<gene>
    <name evidence="1" type="ORF">EJB05_21021</name>
</gene>
<keyword evidence="2" id="KW-1185">Reference proteome</keyword>
<organism evidence="1 2">
    <name type="scientific">Eragrostis curvula</name>
    <name type="common">weeping love grass</name>
    <dbReference type="NCBI Taxonomy" id="38414"/>
    <lineage>
        <taxon>Eukaryota</taxon>
        <taxon>Viridiplantae</taxon>
        <taxon>Streptophyta</taxon>
        <taxon>Embryophyta</taxon>
        <taxon>Tracheophyta</taxon>
        <taxon>Spermatophyta</taxon>
        <taxon>Magnoliopsida</taxon>
        <taxon>Liliopsida</taxon>
        <taxon>Poales</taxon>
        <taxon>Poaceae</taxon>
        <taxon>PACMAD clade</taxon>
        <taxon>Chloridoideae</taxon>
        <taxon>Eragrostideae</taxon>
        <taxon>Eragrostidinae</taxon>
        <taxon>Eragrostis</taxon>
    </lineage>
</organism>
<evidence type="ECO:0000313" key="1">
    <source>
        <dbReference type="EMBL" id="TVU29456.1"/>
    </source>
</evidence>
<dbReference type="OrthoDB" id="684300at2759"/>
<proteinExistence type="predicted"/>